<keyword evidence="5 7" id="KW-1133">Transmembrane helix</keyword>
<evidence type="ECO:0000259" key="8">
    <source>
        <dbReference type="Pfam" id="PF01478"/>
    </source>
</evidence>
<dbReference type="RefSeq" id="WP_073336752.1">
    <property type="nucleotide sequence ID" value="NZ_FQXM01000003.1"/>
</dbReference>
<dbReference type="Proteomes" id="UP000184447">
    <property type="component" value="Unassembled WGS sequence"/>
</dbReference>
<dbReference type="GO" id="GO:0004190">
    <property type="term" value="F:aspartic-type endopeptidase activity"/>
    <property type="evidence" value="ECO:0007669"/>
    <property type="project" value="InterPro"/>
</dbReference>
<feature type="transmembrane region" description="Helical" evidence="7">
    <location>
        <begin position="121"/>
        <end position="142"/>
    </location>
</feature>
<gene>
    <name evidence="10" type="ORF">SAMN02745207_00542</name>
</gene>
<evidence type="ECO:0000313" key="11">
    <source>
        <dbReference type="Proteomes" id="UP000184447"/>
    </source>
</evidence>
<dbReference type="AlphaFoldDB" id="A0A1M5RIG7"/>
<feature type="transmembrane region" description="Helical" evidence="7">
    <location>
        <begin position="149"/>
        <end position="171"/>
    </location>
</feature>
<evidence type="ECO:0000256" key="5">
    <source>
        <dbReference type="ARBA" id="ARBA00022989"/>
    </source>
</evidence>
<reference evidence="10 11" key="1">
    <citation type="submission" date="2016-11" db="EMBL/GenBank/DDBJ databases">
        <authorList>
            <person name="Jaros S."/>
            <person name="Januszkiewicz K."/>
            <person name="Wedrychowicz H."/>
        </authorList>
    </citation>
    <scope>NUCLEOTIDE SEQUENCE [LARGE SCALE GENOMIC DNA]</scope>
    <source>
        <strain evidence="10 11">DSM 8605</strain>
    </source>
</reference>
<feature type="domain" description="Prepilin type IV endopeptidase peptidase" evidence="8">
    <location>
        <begin position="101"/>
        <end position="205"/>
    </location>
</feature>
<feature type="domain" description="Prepilin peptidase A24 N-terminal" evidence="9">
    <location>
        <begin position="8"/>
        <end position="90"/>
    </location>
</feature>
<dbReference type="InterPro" id="IPR050882">
    <property type="entry name" value="Prepilin_peptidase/N-MTase"/>
</dbReference>
<feature type="transmembrane region" description="Helical" evidence="7">
    <location>
        <begin position="177"/>
        <end position="210"/>
    </location>
</feature>
<sequence length="249" mass="28079">MDFLFVFIYGLVFGSFFNVCIYRIPRQESIAYPPSHCTSCGKKLKAVDLFPVLSWVFLKGKCRYCGDKISIKYPLFEILTGIIFVLVYKEFGYSIETIKFLVFASYLIIVGFIDLNTTDVYFSTTLFGLITGIIFVLINVFLGNPFLTYIYGAAFGAGIITLIILTTHGMGWGDVEILGICGLFLGFKLSIVTFFFSALLAGIIGMILILSKIKSRKDYIAFGPYIALAAFLLALYWDKFFQWYLALII</sequence>
<comment type="subcellular location">
    <subcellularLocation>
        <location evidence="1">Cell membrane</location>
        <topology evidence="1">Multi-pass membrane protein</topology>
    </subcellularLocation>
</comment>
<feature type="transmembrane region" description="Helical" evidence="7">
    <location>
        <begin position="219"/>
        <end position="237"/>
    </location>
</feature>
<dbReference type="GO" id="GO:0005886">
    <property type="term" value="C:plasma membrane"/>
    <property type="evidence" value="ECO:0007669"/>
    <property type="project" value="UniProtKB-SubCell"/>
</dbReference>
<proteinExistence type="inferred from homology"/>
<organism evidence="10 11">
    <name type="scientific">Clostridium grantii DSM 8605</name>
    <dbReference type="NCBI Taxonomy" id="1121316"/>
    <lineage>
        <taxon>Bacteria</taxon>
        <taxon>Bacillati</taxon>
        <taxon>Bacillota</taxon>
        <taxon>Clostridia</taxon>
        <taxon>Eubacteriales</taxon>
        <taxon>Clostridiaceae</taxon>
        <taxon>Clostridium</taxon>
    </lineage>
</organism>
<comment type="similarity">
    <text evidence="2">Belongs to the peptidase A24 family.</text>
</comment>
<feature type="transmembrane region" description="Helical" evidence="7">
    <location>
        <begin position="6"/>
        <end position="24"/>
    </location>
</feature>
<dbReference type="InterPro" id="IPR000045">
    <property type="entry name" value="Prepilin_IV_endopep_pep"/>
</dbReference>
<dbReference type="Gene3D" id="1.20.120.1220">
    <property type="match status" value="1"/>
</dbReference>
<dbReference type="STRING" id="1121316.SAMN02745207_00542"/>
<evidence type="ECO:0000313" key="10">
    <source>
        <dbReference type="EMBL" id="SHH25859.1"/>
    </source>
</evidence>
<keyword evidence="6 7" id="KW-0472">Membrane</keyword>
<evidence type="ECO:0000256" key="7">
    <source>
        <dbReference type="SAM" id="Phobius"/>
    </source>
</evidence>
<protein>
    <submittedName>
        <fullName evidence="10">Type 4 prepilin peptidase 1. Aspartic peptidase. MEROPS family A24A</fullName>
    </submittedName>
</protein>
<dbReference type="GO" id="GO:0006465">
    <property type="term" value="P:signal peptide processing"/>
    <property type="evidence" value="ECO:0007669"/>
    <property type="project" value="TreeGrafter"/>
</dbReference>
<dbReference type="Pfam" id="PF01478">
    <property type="entry name" value="Peptidase_A24"/>
    <property type="match status" value="1"/>
</dbReference>
<evidence type="ECO:0000256" key="4">
    <source>
        <dbReference type="ARBA" id="ARBA00022692"/>
    </source>
</evidence>
<evidence type="ECO:0000256" key="3">
    <source>
        <dbReference type="ARBA" id="ARBA00022475"/>
    </source>
</evidence>
<dbReference type="InterPro" id="IPR010627">
    <property type="entry name" value="Prepilin_pept_A24_N"/>
</dbReference>
<keyword evidence="3" id="KW-1003">Cell membrane</keyword>
<accession>A0A1M5RIG7</accession>
<dbReference type="OrthoDB" id="9789291at2"/>
<evidence type="ECO:0000256" key="6">
    <source>
        <dbReference type="ARBA" id="ARBA00023136"/>
    </source>
</evidence>
<keyword evidence="11" id="KW-1185">Reference proteome</keyword>
<dbReference type="PANTHER" id="PTHR30487">
    <property type="entry name" value="TYPE 4 PREPILIN-LIKE PROTEINS LEADER PEPTIDE-PROCESSING ENZYME"/>
    <property type="match status" value="1"/>
</dbReference>
<dbReference type="PANTHER" id="PTHR30487:SF0">
    <property type="entry name" value="PREPILIN LEADER PEPTIDASE_N-METHYLTRANSFERASE-RELATED"/>
    <property type="match status" value="1"/>
</dbReference>
<name>A0A1M5RIG7_9CLOT</name>
<dbReference type="EMBL" id="FQXM01000003">
    <property type="protein sequence ID" value="SHH25859.1"/>
    <property type="molecule type" value="Genomic_DNA"/>
</dbReference>
<evidence type="ECO:0000259" key="9">
    <source>
        <dbReference type="Pfam" id="PF06750"/>
    </source>
</evidence>
<dbReference type="Pfam" id="PF06750">
    <property type="entry name" value="A24_N_bact"/>
    <property type="match status" value="1"/>
</dbReference>
<evidence type="ECO:0000256" key="2">
    <source>
        <dbReference type="ARBA" id="ARBA00005801"/>
    </source>
</evidence>
<evidence type="ECO:0000256" key="1">
    <source>
        <dbReference type="ARBA" id="ARBA00004651"/>
    </source>
</evidence>
<keyword evidence="4 7" id="KW-0812">Transmembrane</keyword>